<proteinExistence type="predicted"/>
<sequence>MLLDVEEIINLTDLSFIKVCNEQYGINRGVYNTIDAWFYKQGISNILERRNSILYFLEFIKRNSGNENNHCKFGHGGLTTKLEEYYFPRMESTVSKIASNL</sequence>
<dbReference type="EMBL" id="FTMX01000007">
    <property type="protein sequence ID" value="SIR91213.1"/>
    <property type="molecule type" value="Genomic_DNA"/>
</dbReference>
<accession>A0A9X8RCN5</accession>
<evidence type="ECO:0000313" key="2">
    <source>
        <dbReference type="Proteomes" id="UP000185829"/>
    </source>
</evidence>
<dbReference type="AlphaFoldDB" id="A0A9X8RCN5"/>
<dbReference type="Proteomes" id="UP000185829">
    <property type="component" value="Unassembled WGS sequence"/>
</dbReference>
<evidence type="ECO:0000313" key="1">
    <source>
        <dbReference type="EMBL" id="SIR91213.1"/>
    </source>
</evidence>
<organism evidence="1 2">
    <name type="scientific">Peribacillus simplex</name>
    <dbReference type="NCBI Taxonomy" id="1478"/>
    <lineage>
        <taxon>Bacteria</taxon>
        <taxon>Bacillati</taxon>
        <taxon>Bacillota</taxon>
        <taxon>Bacilli</taxon>
        <taxon>Bacillales</taxon>
        <taxon>Bacillaceae</taxon>
        <taxon>Peribacillus</taxon>
    </lineage>
</organism>
<name>A0A9X8RCN5_9BACI</name>
<reference evidence="1 2" key="1">
    <citation type="submission" date="2017-01" db="EMBL/GenBank/DDBJ databases">
        <authorList>
            <person name="Varghese N."/>
            <person name="Submissions S."/>
        </authorList>
    </citation>
    <scope>NUCLEOTIDE SEQUENCE [LARGE SCALE GENOMIC DNA]</scope>
    <source>
        <strain evidence="1 2">RUG2-6</strain>
    </source>
</reference>
<comment type="caution">
    <text evidence="1">The sequence shown here is derived from an EMBL/GenBank/DDBJ whole genome shotgun (WGS) entry which is preliminary data.</text>
</comment>
<protein>
    <submittedName>
        <fullName evidence="1">Uncharacterized protein</fullName>
    </submittedName>
</protein>
<gene>
    <name evidence="1" type="ORF">SAMN05878482_10753</name>
</gene>
<dbReference type="RefSeq" id="WP_076370761.1">
    <property type="nucleotide sequence ID" value="NZ_CP126106.1"/>
</dbReference>